<accession>A0A510WBS6</accession>
<gene>
    <name evidence="1" type="ORF">ETH01_08930</name>
</gene>
<organism evidence="1 2">
    <name type="scientific">Enterococcus thailandicus</name>
    <dbReference type="NCBI Taxonomy" id="417368"/>
    <lineage>
        <taxon>Bacteria</taxon>
        <taxon>Bacillati</taxon>
        <taxon>Bacillota</taxon>
        <taxon>Bacilli</taxon>
        <taxon>Lactobacillales</taxon>
        <taxon>Enterococcaceae</taxon>
        <taxon>Enterococcus</taxon>
    </lineage>
</organism>
<reference evidence="1 2" key="1">
    <citation type="submission" date="2019-07" db="EMBL/GenBank/DDBJ databases">
        <title>Whole genome shotgun sequence of Enterococcus thailandicus NBRC 101867.</title>
        <authorList>
            <person name="Hosoyama A."/>
            <person name="Uohara A."/>
            <person name="Ohji S."/>
            <person name="Ichikawa N."/>
        </authorList>
    </citation>
    <scope>NUCLEOTIDE SEQUENCE [LARGE SCALE GENOMIC DNA]</scope>
    <source>
        <strain evidence="1 2">NBRC 101867</strain>
    </source>
</reference>
<proteinExistence type="predicted"/>
<dbReference type="Proteomes" id="UP000321361">
    <property type="component" value="Unassembled WGS sequence"/>
</dbReference>
<dbReference type="EMBL" id="BJUG01000003">
    <property type="protein sequence ID" value="GEK36606.1"/>
    <property type="molecule type" value="Genomic_DNA"/>
</dbReference>
<sequence>MRNFITANLQKKSSSSVNLLNETLFFDAKFLFFQKLGDTVKVSRRNGDGNNGTIPKQTNC</sequence>
<evidence type="ECO:0000313" key="1">
    <source>
        <dbReference type="EMBL" id="GEK36606.1"/>
    </source>
</evidence>
<evidence type="ECO:0000313" key="2">
    <source>
        <dbReference type="Proteomes" id="UP000321361"/>
    </source>
</evidence>
<dbReference type="AlphaFoldDB" id="A0A510WBS6"/>
<name>A0A510WBS6_ENTTH</name>
<protein>
    <submittedName>
        <fullName evidence="1">Uncharacterized protein</fullName>
    </submittedName>
</protein>
<comment type="caution">
    <text evidence="1">The sequence shown here is derived from an EMBL/GenBank/DDBJ whole genome shotgun (WGS) entry which is preliminary data.</text>
</comment>